<sequence>KTASVMVWAGVSATGRTLLIFVEKGAKINTEFHLEEVLKKELKGKGNWTSQQDGAPSHKSKKVQRWCRQNLLDFIYANEWLANSPDLNVMDYSVWAILEEKACAKRHSTQPMTINPMDICQMGPPDGRFCGFKVMYTYNKETLQCDEFWFPGCTTADTNANLFIDMQSCEKLAEMCRRCKFLNVKALFYYNYYSI</sequence>
<dbReference type="InterPro" id="IPR002223">
    <property type="entry name" value="Kunitz_BPTI"/>
</dbReference>
<protein>
    <submittedName>
        <fullName evidence="2">Kunitz/Bovine pancreatic trypsin inhibitor domain protein</fullName>
    </submittedName>
</protein>
<accession>A0A0C2FG28</accession>
<evidence type="ECO:0000313" key="2">
    <source>
        <dbReference type="EMBL" id="KIH45639.1"/>
    </source>
</evidence>
<dbReference type="InterPro" id="IPR036880">
    <property type="entry name" value="Kunitz_BPTI_sf"/>
</dbReference>
<evidence type="ECO:0000313" key="3">
    <source>
        <dbReference type="Proteomes" id="UP000054047"/>
    </source>
</evidence>
<dbReference type="InterPro" id="IPR036397">
    <property type="entry name" value="RNaseH_sf"/>
</dbReference>
<dbReference type="PROSITE" id="PS50279">
    <property type="entry name" value="BPTI_KUNITZ_2"/>
    <property type="match status" value="1"/>
</dbReference>
<dbReference type="Proteomes" id="UP000054047">
    <property type="component" value="Unassembled WGS sequence"/>
</dbReference>
<gene>
    <name evidence="2" type="ORF">ANCDUO_24320</name>
</gene>
<dbReference type="SUPFAM" id="SSF57362">
    <property type="entry name" value="BPTI-like"/>
    <property type="match status" value="1"/>
</dbReference>
<dbReference type="PANTHER" id="PTHR46068">
    <property type="entry name" value="PROTEIN CBG27172"/>
    <property type="match status" value="1"/>
</dbReference>
<dbReference type="AlphaFoldDB" id="A0A0C2FG28"/>
<dbReference type="PANTHER" id="PTHR46068:SF1">
    <property type="entry name" value="TRANSPOSASE IS30-LIKE HTH DOMAIN-CONTAINING PROTEIN"/>
    <property type="match status" value="1"/>
</dbReference>
<dbReference type="GO" id="GO:0004867">
    <property type="term" value="F:serine-type endopeptidase inhibitor activity"/>
    <property type="evidence" value="ECO:0007669"/>
    <property type="project" value="InterPro"/>
</dbReference>
<feature type="non-terminal residue" evidence="2">
    <location>
        <position position="1"/>
    </location>
</feature>
<dbReference type="OrthoDB" id="7951431at2759"/>
<dbReference type="EMBL" id="KN771756">
    <property type="protein sequence ID" value="KIH45639.1"/>
    <property type="molecule type" value="Genomic_DNA"/>
</dbReference>
<dbReference type="Pfam" id="PF00014">
    <property type="entry name" value="Kunitz_BPTI"/>
    <property type="match status" value="1"/>
</dbReference>
<dbReference type="Gene3D" id="4.10.410.10">
    <property type="entry name" value="Pancreatic trypsin inhibitor Kunitz domain"/>
    <property type="match status" value="1"/>
</dbReference>
<dbReference type="SMART" id="SM00131">
    <property type="entry name" value="KU"/>
    <property type="match status" value="1"/>
</dbReference>
<keyword evidence="3" id="KW-1185">Reference proteome</keyword>
<feature type="domain" description="BPTI/Kunitz inhibitor" evidence="1">
    <location>
        <begin position="120"/>
        <end position="173"/>
    </location>
</feature>
<dbReference type="GO" id="GO:0003676">
    <property type="term" value="F:nucleic acid binding"/>
    <property type="evidence" value="ECO:0007669"/>
    <property type="project" value="InterPro"/>
</dbReference>
<dbReference type="Gene3D" id="3.30.420.10">
    <property type="entry name" value="Ribonuclease H-like superfamily/Ribonuclease H"/>
    <property type="match status" value="1"/>
</dbReference>
<organism evidence="2 3">
    <name type="scientific">Ancylostoma duodenale</name>
    <dbReference type="NCBI Taxonomy" id="51022"/>
    <lineage>
        <taxon>Eukaryota</taxon>
        <taxon>Metazoa</taxon>
        <taxon>Ecdysozoa</taxon>
        <taxon>Nematoda</taxon>
        <taxon>Chromadorea</taxon>
        <taxon>Rhabditida</taxon>
        <taxon>Rhabditina</taxon>
        <taxon>Rhabditomorpha</taxon>
        <taxon>Strongyloidea</taxon>
        <taxon>Ancylostomatidae</taxon>
        <taxon>Ancylostomatinae</taxon>
        <taxon>Ancylostoma</taxon>
    </lineage>
</organism>
<name>A0A0C2FG28_9BILA</name>
<evidence type="ECO:0000259" key="1">
    <source>
        <dbReference type="PROSITE" id="PS50279"/>
    </source>
</evidence>
<reference evidence="2 3" key="1">
    <citation type="submission" date="2013-12" db="EMBL/GenBank/DDBJ databases">
        <title>Draft genome of the parsitic nematode Ancylostoma duodenale.</title>
        <authorList>
            <person name="Mitreva M."/>
        </authorList>
    </citation>
    <scope>NUCLEOTIDE SEQUENCE [LARGE SCALE GENOMIC DNA]</scope>
    <source>
        <strain evidence="2 3">Zhejiang</strain>
    </source>
</reference>
<proteinExistence type="predicted"/>